<dbReference type="Proteomes" id="UP001597304">
    <property type="component" value="Unassembled WGS sequence"/>
</dbReference>
<comment type="similarity">
    <text evidence="2">Belongs to the LemA family.</text>
</comment>
<evidence type="ECO:0000313" key="8">
    <source>
        <dbReference type="Proteomes" id="UP001597304"/>
    </source>
</evidence>
<dbReference type="InterPro" id="IPR023353">
    <property type="entry name" value="LemA-like_dom_sf"/>
</dbReference>
<evidence type="ECO:0000313" key="7">
    <source>
        <dbReference type="EMBL" id="MFD1709438.1"/>
    </source>
</evidence>
<keyword evidence="8" id="KW-1185">Reference proteome</keyword>
<evidence type="ECO:0000256" key="2">
    <source>
        <dbReference type="ARBA" id="ARBA00008854"/>
    </source>
</evidence>
<accession>A0ABW4KT34</accession>
<comment type="subcellular location">
    <subcellularLocation>
        <location evidence="1">Membrane</location>
        <topology evidence="1">Single-pass membrane protein</topology>
    </subcellularLocation>
</comment>
<keyword evidence="4 6" id="KW-1133">Transmembrane helix</keyword>
<evidence type="ECO:0000256" key="6">
    <source>
        <dbReference type="SAM" id="Phobius"/>
    </source>
</evidence>
<dbReference type="SUPFAM" id="SSF140478">
    <property type="entry name" value="LemA-like"/>
    <property type="match status" value="1"/>
</dbReference>
<dbReference type="PANTHER" id="PTHR34478">
    <property type="entry name" value="PROTEIN LEMA"/>
    <property type="match status" value="1"/>
</dbReference>
<dbReference type="InterPro" id="IPR007156">
    <property type="entry name" value="MamQ_LemA"/>
</dbReference>
<comment type="caution">
    <text evidence="7">The sequence shown here is derived from an EMBL/GenBank/DDBJ whole genome shotgun (WGS) entry which is preliminary data.</text>
</comment>
<organism evidence="7 8">
    <name type="scientific">Ottowia flava</name>
    <dbReference type="NCBI Taxonomy" id="2675430"/>
    <lineage>
        <taxon>Bacteria</taxon>
        <taxon>Pseudomonadati</taxon>
        <taxon>Pseudomonadota</taxon>
        <taxon>Betaproteobacteria</taxon>
        <taxon>Burkholderiales</taxon>
        <taxon>Comamonadaceae</taxon>
        <taxon>Ottowia</taxon>
    </lineage>
</organism>
<keyword evidence="5 6" id="KW-0472">Membrane</keyword>
<protein>
    <submittedName>
        <fullName evidence="7">LemA family protein</fullName>
    </submittedName>
</protein>
<evidence type="ECO:0000256" key="1">
    <source>
        <dbReference type="ARBA" id="ARBA00004167"/>
    </source>
</evidence>
<dbReference type="Gene3D" id="1.20.1440.20">
    <property type="entry name" value="LemA-like domain"/>
    <property type="match status" value="1"/>
</dbReference>
<evidence type="ECO:0000256" key="5">
    <source>
        <dbReference type="ARBA" id="ARBA00023136"/>
    </source>
</evidence>
<gene>
    <name evidence="7" type="ORF">ACFSF0_02355</name>
</gene>
<keyword evidence="3 6" id="KW-0812">Transmembrane</keyword>
<reference evidence="8" key="1">
    <citation type="journal article" date="2019" name="Int. J. Syst. Evol. Microbiol.">
        <title>The Global Catalogue of Microorganisms (GCM) 10K type strain sequencing project: providing services to taxonomists for standard genome sequencing and annotation.</title>
        <authorList>
            <consortium name="The Broad Institute Genomics Platform"/>
            <consortium name="The Broad Institute Genome Sequencing Center for Infectious Disease"/>
            <person name="Wu L."/>
            <person name="Ma J."/>
        </authorList>
    </citation>
    <scope>NUCLEOTIDE SEQUENCE [LARGE SCALE GENOMIC DNA]</scope>
    <source>
        <strain evidence="8">LMG 29247</strain>
    </source>
</reference>
<sequence length="194" mass="21232">MSSSSVWVAVVVAVVFFWAVGAYNRLVRLRTSVRASFAALDEQLMRQLVLVQASMPEAFRGGAKTLPGELQDIVTAAWTRLQAASDQFGAALAQARRMNMDVASMASLVMAHEALRAAWTAALAEAVPPEAVPSAERLQERWLRVLHQAMPLRAAFNDAVAQYNEAIHTFPAWLIAKAFRFLPAGPVSRLTEAR</sequence>
<dbReference type="EMBL" id="JBHUEJ010000006">
    <property type="protein sequence ID" value="MFD1709438.1"/>
    <property type="molecule type" value="Genomic_DNA"/>
</dbReference>
<proteinExistence type="inferred from homology"/>
<feature type="transmembrane region" description="Helical" evidence="6">
    <location>
        <begin position="6"/>
        <end position="24"/>
    </location>
</feature>
<name>A0ABW4KT34_9BURK</name>
<evidence type="ECO:0000256" key="4">
    <source>
        <dbReference type="ARBA" id="ARBA00022989"/>
    </source>
</evidence>
<dbReference type="PANTHER" id="PTHR34478:SF1">
    <property type="entry name" value="PROTEIN LEMA"/>
    <property type="match status" value="1"/>
</dbReference>
<evidence type="ECO:0000256" key="3">
    <source>
        <dbReference type="ARBA" id="ARBA00022692"/>
    </source>
</evidence>
<dbReference type="RefSeq" id="WP_147912738.1">
    <property type="nucleotide sequence ID" value="NZ_JBHUEJ010000006.1"/>
</dbReference>